<organism evidence="4 5">
    <name type="scientific">Bacteroides cellulosilyticus</name>
    <dbReference type="NCBI Taxonomy" id="246787"/>
    <lineage>
        <taxon>Bacteria</taxon>
        <taxon>Pseudomonadati</taxon>
        <taxon>Bacteroidota</taxon>
        <taxon>Bacteroidia</taxon>
        <taxon>Bacteroidales</taxon>
        <taxon>Bacteroidaceae</taxon>
        <taxon>Bacteroides</taxon>
    </lineage>
</organism>
<sequence length="425" mass="47946">MRQLIALIILGLSITLNVGAQSYKFDFTSDKKTKDGYIKITSADRYANAKGYGYDLSPSPDGKNHAPFFFSVAVPDGNYHVTAIIGSKRSAGETTLRGESRRLFYENVKTKKGELLPCSFTINKRDIHISDKEDVRIKPRERSKLNWDDKLTLEFNGDTPQLTELIIERIENVPTVFLCGNSTVVDQDNEPWASWGQMVPRFFTDSICFANYAESGESANTFIAAGRLKKALTQMKSGDYIFMEFGHNDQKQKGPGKGAFYSFMTSLKTFVDEARARGVYPVLVTPTQRRSFDENGKIKDTHLDFPDAVRWLAEKENIPLIDLHAMTRILYEAMGAEESKHAFVHYPANTYPGQDKPLADNTHFNPYGAYQIAKCVIEGMKQAGLPLVKYLRTDNEGYDPACPDARETFKWNESPFTELEKPDGN</sequence>
<feature type="domain" description="SGNH hydrolase-type esterase" evidence="3">
    <location>
        <begin position="180"/>
        <end position="343"/>
    </location>
</feature>
<gene>
    <name evidence="4" type="primary">rhgT_4</name>
    <name evidence="4" type="ORF">BcellWH2_04235</name>
</gene>
<dbReference type="SUPFAM" id="SSF49785">
    <property type="entry name" value="Galactose-binding domain-like"/>
    <property type="match status" value="1"/>
</dbReference>
<dbReference type="InterPro" id="IPR013830">
    <property type="entry name" value="SGNH_hydro"/>
</dbReference>
<dbReference type="PATRIC" id="fig|246787.4.peg.4377"/>
<dbReference type="PANTHER" id="PTHR43695:SF1">
    <property type="entry name" value="RHAMNOGALACTURONAN ACETYLESTERASE"/>
    <property type="match status" value="1"/>
</dbReference>
<evidence type="ECO:0000256" key="2">
    <source>
        <dbReference type="ARBA" id="ARBA00022801"/>
    </source>
</evidence>
<dbReference type="GO" id="GO:0016788">
    <property type="term" value="F:hydrolase activity, acting on ester bonds"/>
    <property type="evidence" value="ECO:0007669"/>
    <property type="project" value="UniProtKB-ARBA"/>
</dbReference>
<dbReference type="KEGG" id="bcel:BcellWH2_04235"/>
<dbReference type="CDD" id="cd01821">
    <property type="entry name" value="Rhamnogalacturan_acetylesterase_like"/>
    <property type="match status" value="1"/>
</dbReference>
<dbReference type="Proteomes" id="UP000061809">
    <property type="component" value="Chromosome"/>
</dbReference>
<evidence type="ECO:0000313" key="4">
    <source>
        <dbReference type="EMBL" id="ALJ61452.1"/>
    </source>
</evidence>
<dbReference type="AlphaFoldDB" id="A0A0P0G4B4"/>
<dbReference type="Pfam" id="PF13472">
    <property type="entry name" value="Lipase_GDSL_2"/>
    <property type="match status" value="1"/>
</dbReference>
<name>A0A0P0G4B4_9BACE</name>
<dbReference type="Gene3D" id="3.40.50.1110">
    <property type="entry name" value="SGNH hydrolase"/>
    <property type="match status" value="1"/>
</dbReference>
<protein>
    <submittedName>
        <fullName evidence="4">Rhamnogalacturonan acetylesterase RhgT</fullName>
        <ecNumber evidence="4">3.1.1.-</ecNumber>
    </submittedName>
</protein>
<dbReference type="RefSeq" id="WP_029428757.1">
    <property type="nucleotide sequence ID" value="NZ_CP012801.1"/>
</dbReference>
<dbReference type="EMBL" id="CP012801">
    <property type="protein sequence ID" value="ALJ61452.1"/>
    <property type="molecule type" value="Genomic_DNA"/>
</dbReference>
<dbReference type="PANTHER" id="PTHR43695">
    <property type="entry name" value="PUTATIVE (AFU_ORTHOLOGUE AFUA_2G17250)-RELATED"/>
    <property type="match status" value="1"/>
</dbReference>
<proteinExistence type="inferred from homology"/>
<dbReference type="InterPro" id="IPR008979">
    <property type="entry name" value="Galactose-bd-like_sf"/>
</dbReference>
<evidence type="ECO:0000259" key="3">
    <source>
        <dbReference type="Pfam" id="PF13472"/>
    </source>
</evidence>
<accession>A0A0P0G4B4</accession>
<reference evidence="4 5" key="1">
    <citation type="journal article" date="2015" name="Science">
        <title>Genetic determinants of in vivo fitness and diet responsiveness in multiple human gut Bacteroides.</title>
        <authorList>
            <person name="Wu M."/>
            <person name="McNulty N.P."/>
            <person name="Rodionov D.A."/>
            <person name="Khoroshkin M.S."/>
            <person name="Griffin N.W."/>
            <person name="Cheng J."/>
            <person name="Latreille P."/>
            <person name="Kerstetter R.A."/>
            <person name="Terrapon N."/>
            <person name="Henrissat B."/>
            <person name="Osterman A.L."/>
            <person name="Gordon J.I."/>
        </authorList>
    </citation>
    <scope>NUCLEOTIDE SEQUENCE [LARGE SCALE GENOMIC DNA]</scope>
    <source>
        <strain evidence="4 5">WH2</strain>
    </source>
</reference>
<dbReference type="SUPFAM" id="SSF52266">
    <property type="entry name" value="SGNH hydrolase"/>
    <property type="match status" value="1"/>
</dbReference>
<comment type="similarity">
    <text evidence="1">Belongs to the 'GDSL' lipolytic enzyme family.</text>
</comment>
<keyword evidence="2 4" id="KW-0378">Hydrolase</keyword>
<dbReference type="InterPro" id="IPR037459">
    <property type="entry name" value="RhgT-like"/>
</dbReference>
<dbReference type="InterPro" id="IPR036514">
    <property type="entry name" value="SGNH_hydro_sf"/>
</dbReference>
<dbReference type="Gene3D" id="2.60.120.430">
    <property type="entry name" value="Galactose-binding lectin"/>
    <property type="match status" value="1"/>
</dbReference>
<evidence type="ECO:0000313" key="5">
    <source>
        <dbReference type="Proteomes" id="UP000061809"/>
    </source>
</evidence>
<evidence type="ECO:0000256" key="1">
    <source>
        <dbReference type="ARBA" id="ARBA00008668"/>
    </source>
</evidence>
<dbReference type="EC" id="3.1.1.-" evidence="4"/>